<dbReference type="InterPro" id="IPR030378">
    <property type="entry name" value="G_CP_dom"/>
</dbReference>
<evidence type="ECO:0000259" key="12">
    <source>
        <dbReference type="PROSITE" id="PS51721"/>
    </source>
</evidence>
<dbReference type="Gene3D" id="2.40.50.140">
    <property type="entry name" value="Nucleic acid-binding proteins"/>
    <property type="match status" value="1"/>
</dbReference>
<keyword evidence="9 10" id="KW-0342">GTP-binding</keyword>
<dbReference type="Gene3D" id="3.40.50.300">
    <property type="entry name" value="P-loop containing nucleotide triphosphate hydrolases"/>
    <property type="match status" value="1"/>
</dbReference>
<dbReference type="SUPFAM" id="SSF50249">
    <property type="entry name" value="Nucleic acid-binding proteins"/>
    <property type="match status" value="1"/>
</dbReference>
<evidence type="ECO:0000256" key="3">
    <source>
        <dbReference type="ARBA" id="ARBA00022723"/>
    </source>
</evidence>
<evidence type="ECO:0000256" key="7">
    <source>
        <dbReference type="ARBA" id="ARBA00022833"/>
    </source>
</evidence>
<evidence type="ECO:0000256" key="2">
    <source>
        <dbReference type="ARBA" id="ARBA00022517"/>
    </source>
</evidence>
<proteinExistence type="inferred from homology"/>
<evidence type="ECO:0000256" key="5">
    <source>
        <dbReference type="ARBA" id="ARBA00022741"/>
    </source>
</evidence>
<comment type="similarity">
    <text evidence="10">Belongs to the TRAFAC class YlqF/YawG GTPase family. RsgA subfamily.</text>
</comment>
<evidence type="ECO:0000256" key="6">
    <source>
        <dbReference type="ARBA" id="ARBA00022801"/>
    </source>
</evidence>
<name>A0ABZ2XMD1_9RHOO</name>
<feature type="binding site" evidence="10">
    <location>
        <position position="254"/>
    </location>
    <ligand>
        <name>Zn(2+)</name>
        <dbReference type="ChEBI" id="CHEBI:29105"/>
    </ligand>
</feature>
<dbReference type="InterPro" id="IPR027417">
    <property type="entry name" value="P-loop_NTPase"/>
</dbReference>
<evidence type="ECO:0000259" key="11">
    <source>
        <dbReference type="PROSITE" id="PS50936"/>
    </source>
</evidence>
<evidence type="ECO:0000256" key="4">
    <source>
        <dbReference type="ARBA" id="ARBA00022730"/>
    </source>
</evidence>
<evidence type="ECO:0000256" key="1">
    <source>
        <dbReference type="ARBA" id="ARBA00022490"/>
    </source>
</evidence>
<dbReference type="InterPro" id="IPR012340">
    <property type="entry name" value="NA-bd_OB-fold"/>
</dbReference>
<accession>A0ABZ2XMD1</accession>
<dbReference type="InterPro" id="IPR010914">
    <property type="entry name" value="RsgA_GTPase_dom"/>
</dbReference>
<comment type="subunit">
    <text evidence="10">Monomer. Associates with 30S ribosomal subunit, binds 16S rRNA.</text>
</comment>
<dbReference type="Proteomes" id="UP001479520">
    <property type="component" value="Chromosome"/>
</dbReference>
<comment type="subcellular location">
    <subcellularLocation>
        <location evidence="10">Cytoplasm</location>
    </subcellularLocation>
</comment>
<dbReference type="EMBL" id="CP151406">
    <property type="protein sequence ID" value="WZJ22989.1"/>
    <property type="molecule type" value="Genomic_DNA"/>
</dbReference>
<keyword evidence="3 10" id="KW-0479">Metal-binding</keyword>
<evidence type="ECO:0000313" key="13">
    <source>
        <dbReference type="EMBL" id="WZJ22989.1"/>
    </source>
</evidence>
<dbReference type="PROSITE" id="PS50936">
    <property type="entry name" value="ENGC_GTPASE"/>
    <property type="match status" value="1"/>
</dbReference>
<feature type="binding site" evidence="10">
    <location>
        <begin position="165"/>
        <end position="173"/>
    </location>
    <ligand>
        <name>GTP</name>
        <dbReference type="ChEBI" id="CHEBI:37565"/>
    </ligand>
</feature>
<keyword evidence="7 10" id="KW-0862">Zinc</keyword>
<dbReference type="PANTHER" id="PTHR32120">
    <property type="entry name" value="SMALL RIBOSOMAL SUBUNIT BIOGENESIS GTPASE RSGA"/>
    <property type="match status" value="1"/>
</dbReference>
<feature type="binding site" evidence="10">
    <location>
        <position position="247"/>
    </location>
    <ligand>
        <name>Zn(2+)</name>
        <dbReference type="ChEBI" id="CHEBI:29105"/>
    </ligand>
</feature>
<feature type="binding site" evidence="10">
    <location>
        <begin position="115"/>
        <end position="118"/>
    </location>
    <ligand>
        <name>GTP</name>
        <dbReference type="ChEBI" id="CHEBI:37565"/>
    </ligand>
</feature>
<evidence type="ECO:0000256" key="10">
    <source>
        <dbReference type="HAMAP-Rule" id="MF_01820"/>
    </source>
</evidence>
<keyword evidence="2 10" id="KW-0690">Ribosome biogenesis</keyword>
<dbReference type="SUPFAM" id="SSF52540">
    <property type="entry name" value="P-loop containing nucleoside triphosphate hydrolases"/>
    <property type="match status" value="1"/>
</dbReference>
<protein>
    <recommendedName>
        <fullName evidence="10">Small ribosomal subunit biogenesis GTPase RsgA</fullName>
        <ecNumber evidence="10">3.6.1.-</ecNumber>
    </recommendedName>
</protein>
<sequence>MMHGRVVAAHGRQYIVETGDGTRLPCFPRGKKSEVACGDEVEFARSSADQGVIEKILPRRSLLYRSNEIRQKLIAANVDQLVVVVASEPAFSDDLVTRALIAAESEDIEVLIALNKCDLTDRLAEARRQTAIFTALGYRVLELSALHHADDLRPHLQGRTSVLVGQSGMGKSTLVNALIPEARAATREISQALDSGKHTTTHATLYHLDADSHLIDSPGLQEFGLGHLGRGEIEYAFREFRPYLGQCRFRDCRHDREPDCALRPAVESGTVDKSRFASYRRLVGLEPAP</sequence>
<feature type="domain" description="EngC GTPase" evidence="11">
    <location>
        <begin position="76"/>
        <end position="221"/>
    </location>
</feature>
<dbReference type="Pfam" id="PF03193">
    <property type="entry name" value="RsgA_GTPase"/>
    <property type="match status" value="1"/>
</dbReference>
<keyword evidence="5 10" id="KW-0547">Nucleotide-binding</keyword>
<keyword evidence="14" id="KW-1185">Reference proteome</keyword>
<dbReference type="NCBIfam" id="TIGR00157">
    <property type="entry name" value="ribosome small subunit-dependent GTPase A"/>
    <property type="match status" value="1"/>
</dbReference>
<dbReference type="InterPro" id="IPR031944">
    <property type="entry name" value="RsgA_N"/>
</dbReference>
<dbReference type="PROSITE" id="PS51721">
    <property type="entry name" value="G_CP"/>
    <property type="match status" value="1"/>
</dbReference>
<dbReference type="RefSeq" id="WP_341744458.1">
    <property type="nucleotide sequence ID" value="NZ_CP151406.1"/>
</dbReference>
<keyword evidence="4 10" id="KW-0699">rRNA-binding</keyword>
<dbReference type="InterPro" id="IPR004881">
    <property type="entry name" value="Ribosome_biogen_GTPase_RsgA"/>
</dbReference>
<comment type="function">
    <text evidence="10">One of several proteins that assist in the late maturation steps of the functional core of the 30S ribosomal subunit. Helps release RbfA from mature subunits. May play a role in the assembly of ribosomal proteins into the subunit. Circularly permuted GTPase that catalyzes slow GTP hydrolysis, GTPase activity is stimulated by the 30S ribosomal subunit.</text>
</comment>
<dbReference type="CDD" id="cd01854">
    <property type="entry name" value="YjeQ_EngC"/>
    <property type="match status" value="1"/>
</dbReference>
<evidence type="ECO:0000313" key="14">
    <source>
        <dbReference type="Proteomes" id="UP001479520"/>
    </source>
</evidence>
<dbReference type="EC" id="3.6.1.-" evidence="10"/>
<dbReference type="Gene3D" id="1.10.40.50">
    <property type="entry name" value="Probable gtpase engc, domain 3"/>
    <property type="match status" value="1"/>
</dbReference>
<organism evidence="13 14">
    <name type="scientific">Azonexus hydrophilus</name>
    <dbReference type="NCBI Taxonomy" id="418702"/>
    <lineage>
        <taxon>Bacteria</taxon>
        <taxon>Pseudomonadati</taxon>
        <taxon>Pseudomonadota</taxon>
        <taxon>Betaproteobacteria</taxon>
        <taxon>Rhodocyclales</taxon>
        <taxon>Azonexaceae</taxon>
        <taxon>Azonexus</taxon>
    </lineage>
</organism>
<keyword evidence="1 10" id="KW-0963">Cytoplasm</keyword>
<keyword evidence="8 10" id="KW-0694">RNA-binding</keyword>
<gene>
    <name evidence="10 13" type="primary">rsgA</name>
    <name evidence="13" type="ORF">AADV58_07535</name>
</gene>
<feature type="binding site" evidence="10">
    <location>
        <position position="260"/>
    </location>
    <ligand>
        <name>Zn(2+)</name>
        <dbReference type="ChEBI" id="CHEBI:29105"/>
    </ligand>
</feature>
<evidence type="ECO:0000256" key="9">
    <source>
        <dbReference type="ARBA" id="ARBA00023134"/>
    </source>
</evidence>
<comment type="cofactor">
    <cofactor evidence="10">
        <name>Zn(2+)</name>
        <dbReference type="ChEBI" id="CHEBI:29105"/>
    </cofactor>
    <text evidence="10">Binds 1 zinc ion per subunit.</text>
</comment>
<dbReference type="CDD" id="cd04466">
    <property type="entry name" value="S1_YloQ_GTPase"/>
    <property type="match status" value="1"/>
</dbReference>
<dbReference type="HAMAP" id="MF_01820">
    <property type="entry name" value="GTPase_RsgA"/>
    <property type="match status" value="1"/>
</dbReference>
<feature type="binding site" evidence="10">
    <location>
        <position position="252"/>
    </location>
    <ligand>
        <name>Zn(2+)</name>
        <dbReference type="ChEBI" id="CHEBI:29105"/>
    </ligand>
</feature>
<feature type="domain" description="CP-type G" evidence="12">
    <location>
        <begin position="66"/>
        <end position="223"/>
    </location>
</feature>
<reference evidence="13 14" key="1">
    <citation type="submission" date="2024-04" db="EMBL/GenBank/DDBJ databases">
        <title>Dissimilatory iodate-reducing microorganisms contribute to the enrichment of iodine in groundwater.</title>
        <authorList>
            <person name="Jiang Z."/>
        </authorList>
    </citation>
    <scope>NUCLEOTIDE SEQUENCE [LARGE SCALE GENOMIC DNA]</scope>
    <source>
        <strain evidence="13 14">NCP973</strain>
    </source>
</reference>
<keyword evidence="6 10" id="KW-0378">Hydrolase</keyword>
<evidence type="ECO:0000256" key="8">
    <source>
        <dbReference type="ARBA" id="ARBA00022884"/>
    </source>
</evidence>
<dbReference type="PANTHER" id="PTHR32120:SF11">
    <property type="entry name" value="SMALL RIBOSOMAL SUBUNIT BIOGENESIS GTPASE RSGA 1, MITOCHONDRIAL-RELATED"/>
    <property type="match status" value="1"/>
</dbReference>